<evidence type="ECO:0000313" key="2">
    <source>
        <dbReference type="Proteomes" id="UP000765509"/>
    </source>
</evidence>
<gene>
    <name evidence="1" type="ORF">O181_116686</name>
</gene>
<keyword evidence="2" id="KW-1185">Reference proteome</keyword>
<organism evidence="1 2">
    <name type="scientific">Austropuccinia psidii MF-1</name>
    <dbReference type="NCBI Taxonomy" id="1389203"/>
    <lineage>
        <taxon>Eukaryota</taxon>
        <taxon>Fungi</taxon>
        <taxon>Dikarya</taxon>
        <taxon>Basidiomycota</taxon>
        <taxon>Pucciniomycotina</taxon>
        <taxon>Pucciniomycetes</taxon>
        <taxon>Pucciniales</taxon>
        <taxon>Sphaerophragmiaceae</taxon>
        <taxon>Austropuccinia</taxon>
    </lineage>
</organism>
<comment type="caution">
    <text evidence="1">The sequence shown here is derived from an EMBL/GenBank/DDBJ whole genome shotgun (WGS) entry which is preliminary data.</text>
</comment>
<name>A0A9Q3KB88_9BASI</name>
<proteinExistence type="predicted"/>
<reference evidence="1" key="1">
    <citation type="submission" date="2021-03" db="EMBL/GenBank/DDBJ databases">
        <title>Draft genome sequence of rust myrtle Austropuccinia psidii MF-1, a brazilian biotype.</title>
        <authorList>
            <person name="Quecine M.C."/>
            <person name="Pachon D.M.R."/>
            <person name="Bonatelli M.L."/>
            <person name="Correr F.H."/>
            <person name="Franceschini L.M."/>
            <person name="Leite T.F."/>
            <person name="Margarido G.R.A."/>
            <person name="Almeida C.A."/>
            <person name="Ferrarezi J.A."/>
            <person name="Labate C.A."/>
        </authorList>
    </citation>
    <scope>NUCLEOTIDE SEQUENCE</scope>
    <source>
        <strain evidence="1">MF-1</strain>
    </source>
</reference>
<accession>A0A9Q3KB88</accession>
<dbReference type="OrthoDB" id="10253254at2759"/>
<dbReference type="EMBL" id="AVOT02099581">
    <property type="protein sequence ID" value="MBW0576971.1"/>
    <property type="molecule type" value="Genomic_DNA"/>
</dbReference>
<evidence type="ECO:0000313" key="1">
    <source>
        <dbReference type="EMBL" id="MBW0576971.1"/>
    </source>
</evidence>
<dbReference type="Proteomes" id="UP000765509">
    <property type="component" value="Unassembled WGS sequence"/>
</dbReference>
<dbReference type="AlphaFoldDB" id="A0A9Q3KB88"/>
<protein>
    <submittedName>
        <fullName evidence="1">Uncharacterized protein</fullName>
    </submittedName>
</protein>
<sequence>MSGGHYTSVRMIKHHASKKLYEERKQPAEAFVTDVDRYEEIQTQKSSTKLGAMDRQDQVEDYEWLLDESATIALFMDQDSRTGVTLGAKDGALMVPFDAAEH</sequence>